<dbReference type="OrthoDB" id="8912324at2"/>
<dbReference type="EMBL" id="VJNA01000007">
    <property type="protein sequence ID" value="TSE26271.1"/>
    <property type="molecule type" value="Genomic_DNA"/>
</dbReference>
<name>A0A554WRR5_9BURK</name>
<sequence length="76" mass="7981">MTAEEPTVDPARCPLCGGDNACAMQAQHRSGQPQPPCWCTRVSFAPDLLARVPEVARGRACLCPRCAAEGAGPRAC</sequence>
<reference evidence="1 2" key="1">
    <citation type="submission" date="2019-07" db="EMBL/GenBank/DDBJ databases">
        <title>Tepidimonas aquatica CLN-1 draft genome.</title>
        <authorList>
            <person name="Da Costa M.S."/>
            <person name="Froufe H.J.C."/>
            <person name="Egas C."/>
            <person name="Albuquerque L."/>
        </authorList>
    </citation>
    <scope>NUCLEOTIDE SEQUENCE [LARGE SCALE GENOMIC DNA]</scope>
    <source>
        <strain evidence="1 2">CLN-1</strain>
    </source>
</reference>
<gene>
    <name evidence="1" type="ORF">Taqua_00745</name>
</gene>
<dbReference type="AlphaFoldDB" id="A0A554WRR5"/>
<accession>A0A554WRR5</accession>
<evidence type="ECO:0000313" key="1">
    <source>
        <dbReference type="EMBL" id="TSE26271.1"/>
    </source>
</evidence>
<protein>
    <submittedName>
        <fullName evidence="1">Cysteine-rich CWC</fullName>
    </submittedName>
</protein>
<organism evidence="1 2">
    <name type="scientific">Tepidimonas aquatica</name>
    <dbReference type="NCBI Taxonomy" id="247482"/>
    <lineage>
        <taxon>Bacteria</taxon>
        <taxon>Pseudomonadati</taxon>
        <taxon>Pseudomonadota</taxon>
        <taxon>Betaproteobacteria</taxon>
        <taxon>Burkholderiales</taxon>
        <taxon>Tepidimonas</taxon>
    </lineage>
</organism>
<dbReference type="Pfam" id="PF14375">
    <property type="entry name" value="Cys_rich_CWC"/>
    <property type="match status" value="1"/>
</dbReference>
<dbReference type="RefSeq" id="WP_144324864.1">
    <property type="nucleotide sequence ID" value="NZ_VJNA01000007.1"/>
</dbReference>
<dbReference type="Proteomes" id="UP000318554">
    <property type="component" value="Unassembled WGS sequence"/>
</dbReference>
<proteinExistence type="predicted"/>
<comment type="caution">
    <text evidence="1">The sequence shown here is derived from an EMBL/GenBank/DDBJ whole genome shotgun (WGS) entry which is preliminary data.</text>
</comment>
<dbReference type="InterPro" id="IPR032720">
    <property type="entry name" value="Cys_rich_CWC"/>
</dbReference>
<keyword evidence="2" id="KW-1185">Reference proteome</keyword>
<evidence type="ECO:0000313" key="2">
    <source>
        <dbReference type="Proteomes" id="UP000318554"/>
    </source>
</evidence>